<name>A0A3E0TP66_9GAMM</name>
<dbReference type="InterPro" id="IPR000182">
    <property type="entry name" value="GNAT_dom"/>
</dbReference>
<reference evidence="4 5" key="1">
    <citation type="submission" date="2018-08" db="EMBL/GenBank/DDBJ databases">
        <title>Thalassotalea euphylliae genome.</title>
        <authorList>
            <person name="Summers S."/>
            <person name="Rice S.A."/>
            <person name="Freckelton M.L."/>
            <person name="Nedved B.T."/>
            <person name="Hadfield M.G."/>
        </authorList>
    </citation>
    <scope>NUCLEOTIDE SEQUENCE [LARGE SCALE GENOMIC DNA]</scope>
    <source>
        <strain evidence="4 5">H1</strain>
    </source>
</reference>
<dbReference type="PANTHER" id="PTHR43072">
    <property type="entry name" value="N-ACETYLTRANSFERASE"/>
    <property type="match status" value="1"/>
</dbReference>
<dbReference type="InterPro" id="IPR016181">
    <property type="entry name" value="Acyl_CoA_acyltransferase"/>
</dbReference>
<gene>
    <name evidence="4" type="ORF">DXX93_03905</name>
</gene>
<keyword evidence="1 4" id="KW-0808">Transferase</keyword>
<dbReference type="Gene3D" id="3.40.630.30">
    <property type="match status" value="1"/>
</dbReference>
<evidence type="ECO:0000256" key="2">
    <source>
        <dbReference type="ARBA" id="ARBA00023315"/>
    </source>
</evidence>
<proteinExistence type="predicted"/>
<dbReference type="CDD" id="cd04301">
    <property type="entry name" value="NAT_SF"/>
    <property type="match status" value="1"/>
</dbReference>
<accession>A0A3E0TP66</accession>
<dbReference type="RefSeq" id="WP_116006911.1">
    <property type="nucleotide sequence ID" value="NZ_QUOU01000001.1"/>
</dbReference>
<dbReference type="EMBL" id="QUOU01000001">
    <property type="protein sequence ID" value="REL25785.1"/>
    <property type="molecule type" value="Genomic_DNA"/>
</dbReference>
<dbReference type="Proteomes" id="UP000256478">
    <property type="component" value="Unassembled WGS sequence"/>
</dbReference>
<dbReference type="OrthoDB" id="5459937at2"/>
<comment type="caution">
    <text evidence="4">The sequence shown here is derived from an EMBL/GenBank/DDBJ whole genome shotgun (WGS) entry which is preliminary data.</text>
</comment>
<evidence type="ECO:0000256" key="1">
    <source>
        <dbReference type="ARBA" id="ARBA00022679"/>
    </source>
</evidence>
<sequence length="172" mass="19291">MASIRTVVQTDSAAIAKIYNHYIANSTATFEETSISTAQLGQRIAKVLHVKLPWLIIENDQQQLMGYAYASKWRGRSAYRFSSEVSVYISPQYLGHGYGQQLYEALFEQLRALGIHQAIGGITLPNPASIGLHEKLGMKKVAHFDKVGLKFGQWLDVGYWQIDLQQADTQSE</sequence>
<dbReference type="PROSITE" id="PS51186">
    <property type="entry name" value="GNAT"/>
    <property type="match status" value="1"/>
</dbReference>
<evidence type="ECO:0000259" key="3">
    <source>
        <dbReference type="PROSITE" id="PS51186"/>
    </source>
</evidence>
<dbReference type="PANTHER" id="PTHR43072:SF23">
    <property type="entry name" value="UPF0039 PROTEIN C11D3.02C"/>
    <property type="match status" value="1"/>
</dbReference>
<evidence type="ECO:0000313" key="4">
    <source>
        <dbReference type="EMBL" id="REL25785.1"/>
    </source>
</evidence>
<organism evidence="4 5">
    <name type="scientific">Thalassotalea euphylliae</name>
    <dbReference type="NCBI Taxonomy" id="1655234"/>
    <lineage>
        <taxon>Bacteria</taxon>
        <taxon>Pseudomonadati</taxon>
        <taxon>Pseudomonadota</taxon>
        <taxon>Gammaproteobacteria</taxon>
        <taxon>Alteromonadales</taxon>
        <taxon>Colwelliaceae</taxon>
        <taxon>Thalassotalea</taxon>
    </lineage>
</organism>
<feature type="domain" description="N-acetyltransferase" evidence="3">
    <location>
        <begin position="2"/>
        <end position="165"/>
    </location>
</feature>
<protein>
    <submittedName>
        <fullName evidence="4">N-acetyltransferase</fullName>
    </submittedName>
</protein>
<dbReference type="Pfam" id="PF13420">
    <property type="entry name" value="Acetyltransf_4"/>
    <property type="match status" value="1"/>
</dbReference>
<dbReference type="GO" id="GO:0016747">
    <property type="term" value="F:acyltransferase activity, transferring groups other than amino-acyl groups"/>
    <property type="evidence" value="ECO:0007669"/>
    <property type="project" value="InterPro"/>
</dbReference>
<keyword evidence="2" id="KW-0012">Acyltransferase</keyword>
<evidence type="ECO:0000313" key="5">
    <source>
        <dbReference type="Proteomes" id="UP000256478"/>
    </source>
</evidence>
<dbReference type="SUPFAM" id="SSF55729">
    <property type="entry name" value="Acyl-CoA N-acyltransferases (Nat)"/>
    <property type="match status" value="1"/>
</dbReference>
<dbReference type="AlphaFoldDB" id="A0A3E0TP66"/>